<dbReference type="OrthoDB" id="997823at2759"/>
<dbReference type="InterPro" id="IPR043502">
    <property type="entry name" value="DNA/RNA_pol_sf"/>
</dbReference>
<dbReference type="EMBL" id="JAIQCV010000009">
    <property type="protein sequence ID" value="KAH1064819.1"/>
    <property type="molecule type" value="Genomic_DNA"/>
</dbReference>
<dbReference type="Proteomes" id="UP000828251">
    <property type="component" value="Unassembled WGS sequence"/>
</dbReference>
<protein>
    <recommendedName>
        <fullName evidence="1">Reverse transcriptase domain-containing protein</fullName>
    </recommendedName>
</protein>
<name>A0A9D3V0R2_9ROSI</name>
<dbReference type="Pfam" id="PF00078">
    <property type="entry name" value="RVT_1"/>
    <property type="match status" value="1"/>
</dbReference>
<dbReference type="PANTHER" id="PTHR46890:SF48">
    <property type="entry name" value="RNA-DIRECTED DNA POLYMERASE"/>
    <property type="match status" value="1"/>
</dbReference>
<dbReference type="AlphaFoldDB" id="A0A9D3V0R2"/>
<reference evidence="2 3" key="1">
    <citation type="journal article" date="2021" name="Plant Biotechnol. J.">
        <title>Multi-omics assisted identification of the key and species-specific regulatory components of drought-tolerant mechanisms in Gossypium stocksii.</title>
        <authorList>
            <person name="Yu D."/>
            <person name="Ke L."/>
            <person name="Zhang D."/>
            <person name="Wu Y."/>
            <person name="Sun Y."/>
            <person name="Mei J."/>
            <person name="Sun J."/>
            <person name="Sun Y."/>
        </authorList>
    </citation>
    <scope>NUCLEOTIDE SEQUENCE [LARGE SCALE GENOMIC DNA]</scope>
    <source>
        <strain evidence="3">cv. E1</strain>
        <tissue evidence="2">Leaf</tissue>
    </source>
</reference>
<gene>
    <name evidence="2" type="ORF">J1N35_029806</name>
</gene>
<dbReference type="PANTHER" id="PTHR46890">
    <property type="entry name" value="NON-LTR RETROLELEMENT REVERSE TRANSCRIPTASE-LIKE PROTEIN-RELATED"/>
    <property type="match status" value="1"/>
</dbReference>
<dbReference type="InterPro" id="IPR000477">
    <property type="entry name" value="RT_dom"/>
</dbReference>
<dbReference type="InterPro" id="IPR052343">
    <property type="entry name" value="Retrotransposon-Effector_Assoc"/>
</dbReference>
<comment type="caution">
    <text evidence="2">The sequence shown here is derived from an EMBL/GenBank/DDBJ whole genome shotgun (WGS) entry which is preliminary data.</text>
</comment>
<sequence length="323" mass="37391">MLRLSFEEISEALLAEMTEIKLELNLEADREEIFWEQRARASCRQRKNKIKGLENDAGRWVTETNEISKVAIDYFKNLFLSSGVSSINDFISIIPYCITEKINDNLMKKFQVAEILEAIKSIAPLKISRSDGFLVLNGHRNMEEVNQTSIVLIPKVSSPKNMSQFRSISLCKVVYKIIAKVIVNRFRSILHYCIGNSQGAFVPDRQITDNILVAYEIFHSFKKRRGGLNKSFALKLDMSKAYDRIEWCFVEKMMQRMRFCEGWISLIMRCISSVKYMVITNGKNEEEFQPTKGLRQGNPLSPFLLITWKCKEGRENLRGKGWT</sequence>
<proteinExistence type="predicted"/>
<dbReference type="CDD" id="cd01650">
    <property type="entry name" value="RT_nLTR_like"/>
    <property type="match status" value="1"/>
</dbReference>
<evidence type="ECO:0000313" key="2">
    <source>
        <dbReference type="EMBL" id="KAH1064819.1"/>
    </source>
</evidence>
<organism evidence="2 3">
    <name type="scientific">Gossypium stocksii</name>
    <dbReference type="NCBI Taxonomy" id="47602"/>
    <lineage>
        <taxon>Eukaryota</taxon>
        <taxon>Viridiplantae</taxon>
        <taxon>Streptophyta</taxon>
        <taxon>Embryophyta</taxon>
        <taxon>Tracheophyta</taxon>
        <taxon>Spermatophyta</taxon>
        <taxon>Magnoliopsida</taxon>
        <taxon>eudicotyledons</taxon>
        <taxon>Gunneridae</taxon>
        <taxon>Pentapetalae</taxon>
        <taxon>rosids</taxon>
        <taxon>malvids</taxon>
        <taxon>Malvales</taxon>
        <taxon>Malvaceae</taxon>
        <taxon>Malvoideae</taxon>
        <taxon>Gossypium</taxon>
    </lineage>
</organism>
<accession>A0A9D3V0R2</accession>
<evidence type="ECO:0000259" key="1">
    <source>
        <dbReference type="Pfam" id="PF00078"/>
    </source>
</evidence>
<dbReference type="SUPFAM" id="SSF56672">
    <property type="entry name" value="DNA/RNA polymerases"/>
    <property type="match status" value="1"/>
</dbReference>
<feature type="domain" description="Reverse transcriptase" evidence="1">
    <location>
        <begin position="159"/>
        <end position="305"/>
    </location>
</feature>
<keyword evidence="3" id="KW-1185">Reference proteome</keyword>
<evidence type="ECO:0000313" key="3">
    <source>
        <dbReference type="Proteomes" id="UP000828251"/>
    </source>
</evidence>